<keyword evidence="2" id="KW-0472">Membrane</keyword>
<evidence type="ECO:0000313" key="4">
    <source>
        <dbReference type="Proteomes" id="UP000654075"/>
    </source>
</evidence>
<feature type="transmembrane region" description="Helical" evidence="2">
    <location>
        <begin position="276"/>
        <end position="296"/>
    </location>
</feature>
<dbReference type="EMBL" id="CAJNNV010029513">
    <property type="protein sequence ID" value="CAE8628839.1"/>
    <property type="molecule type" value="Genomic_DNA"/>
</dbReference>
<evidence type="ECO:0000256" key="2">
    <source>
        <dbReference type="SAM" id="Phobius"/>
    </source>
</evidence>
<keyword evidence="2" id="KW-1133">Transmembrane helix</keyword>
<feature type="transmembrane region" description="Helical" evidence="2">
    <location>
        <begin position="69"/>
        <end position="85"/>
    </location>
</feature>
<organism evidence="3 4">
    <name type="scientific">Polarella glacialis</name>
    <name type="common">Dinoflagellate</name>
    <dbReference type="NCBI Taxonomy" id="89957"/>
    <lineage>
        <taxon>Eukaryota</taxon>
        <taxon>Sar</taxon>
        <taxon>Alveolata</taxon>
        <taxon>Dinophyceae</taxon>
        <taxon>Suessiales</taxon>
        <taxon>Suessiaceae</taxon>
        <taxon>Polarella</taxon>
    </lineage>
</organism>
<comment type="caution">
    <text evidence="3">The sequence shown here is derived from an EMBL/GenBank/DDBJ whole genome shotgun (WGS) entry which is preliminary data.</text>
</comment>
<feature type="transmembrane region" description="Helical" evidence="2">
    <location>
        <begin position="105"/>
        <end position="124"/>
    </location>
</feature>
<evidence type="ECO:0000256" key="1">
    <source>
        <dbReference type="SAM" id="MobiDB-lite"/>
    </source>
</evidence>
<accession>A0A813GPX7</accession>
<dbReference type="OrthoDB" id="423937at2759"/>
<proteinExistence type="predicted"/>
<feature type="transmembrane region" description="Helical" evidence="2">
    <location>
        <begin position="308"/>
        <end position="326"/>
    </location>
</feature>
<protein>
    <submittedName>
        <fullName evidence="3">Uncharacterized protein</fullName>
    </submittedName>
</protein>
<keyword evidence="4" id="KW-1185">Reference proteome</keyword>
<name>A0A813GPX7_POLGL</name>
<gene>
    <name evidence="3" type="ORF">PGLA1383_LOCUS45440</name>
</gene>
<feature type="region of interest" description="Disordered" evidence="1">
    <location>
        <begin position="182"/>
        <end position="223"/>
    </location>
</feature>
<feature type="compositionally biased region" description="Basic and acidic residues" evidence="1">
    <location>
        <begin position="194"/>
        <end position="206"/>
    </location>
</feature>
<feature type="transmembrane region" description="Helical" evidence="2">
    <location>
        <begin position="372"/>
        <end position="392"/>
    </location>
</feature>
<reference evidence="3" key="1">
    <citation type="submission" date="2021-02" db="EMBL/GenBank/DDBJ databases">
        <authorList>
            <person name="Dougan E. K."/>
            <person name="Rhodes N."/>
            <person name="Thang M."/>
            <person name="Chan C."/>
        </authorList>
    </citation>
    <scope>NUCLEOTIDE SEQUENCE</scope>
</reference>
<feature type="transmembrane region" description="Helical" evidence="2">
    <location>
        <begin position="591"/>
        <end position="616"/>
    </location>
</feature>
<dbReference type="Proteomes" id="UP000654075">
    <property type="component" value="Unassembled WGS sequence"/>
</dbReference>
<evidence type="ECO:0000313" key="3">
    <source>
        <dbReference type="EMBL" id="CAE8628839.1"/>
    </source>
</evidence>
<dbReference type="AlphaFoldDB" id="A0A813GPX7"/>
<keyword evidence="2" id="KW-0812">Transmembrane</keyword>
<feature type="region of interest" description="Disordered" evidence="1">
    <location>
        <begin position="452"/>
        <end position="485"/>
    </location>
</feature>
<sequence length="1017" mass="110476">MHVPAAAAAAGTALTGKWLFDYNRANFQNDVPQRFARFMSSRNMLNAQVGQYRQDVAGIVTLTSSKMDAMCMMITLILAVCAALSDAGRIGMHGAAPPQWLCGLYSGHIASAVLYMGSALWLAMHASLRAQCAMVSLLTRKVRLPVPSMAQLDNARGFGSGFEQQKLGDIFRVPFMRHPQAAPELPEQSDDEDGKGKSKSDSEGLKKSKKASKARTDDFASTTRGTVPSWIRDEQVVDKGGGSMAADLRDDVEDHEAPEHFQLLAKAQEEWWQYDVYARILMLYGTIQFLFAVAYYSIGTTMSELRGFWISWSLPMMFLCGQVLILRLDIVKGGGNHVLPHAEWFGHVAPYFAIIGTTLEYRYLYSDAAVKVTYVVVFLAYVGHFIMAFRFLDLAWPDYKPLSDMPDEAGKVWWPSHWTVPSAFGRNLWLLAPPKKLEPGEHDLLQEMQSLQASGGGVTCRRRRKGPESEGAKPARKASSAQSLQSDSAKLESAFQRWFDESVWAQVSLDGQQRLTDLWGQYVTTHGQINQVGGSAKEQQVIELSDMLTGIEEGLSNFEASNRKSGEGAYTGASPFKEFGAKRASDLPWQIARVTILTTAFVWFYLGWCIVVDFAVGCDKLIKMPGEPPWIRDQKYRNWHPDMFHLSTDPTVPANYRLFKASAAHYHDGEETAHSAESHLLMGHASMAPALSATNATNGTNGTNGTNASVPAAVAETVAHSSGHRRLGRADDAVQDLMKALPQLSWLVEALEKQVDMSVQAPALELQMEAPAFMAPEAKTAKVVWPALFEPHHLLCRGSAVAALTSRGFGALAQLSDDEQSKATAFSLDGVGGFGALAGASWTPAGLDLVMKSGDMLACPGNGPESSGRWSCSLSKASTLPLPAGTRLSAAALSEPSLGAAGRTAALIYEHLPSMVSLFQMSPDADGWSPVGQVHLPTAADGNVGLSFAGQELLAILGKSGEVHRRNVLDGTHFWHAPPPSAPRREFRSACAGGALLRLALRQLTDGSAWVPEVISE</sequence>